<sequence length="105" mass="11760">MITGTVHLSLGDLRRNWLAGDLCPVFGRHRTEKTSYTRNTANNAIFALYSRRHRGTNSFPAEHYCLRSKSQYEARSSRIIQGIAGSGHLCRRSLLVTAGGPVWVD</sequence>
<dbReference type="Proteomes" id="UP000699042">
    <property type="component" value="Unassembled WGS sequence"/>
</dbReference>
<name>A0A9P7RFT3_9PEZI</name>
<accession>A0A9P7RFT3</accession>
<organism evidence="1 2">
    <name type="scientific">Colletotrichum scovillei</name>
    <dbReference type="NCBI Taxonomy" id="1209932"/>
    <lineage>
        <taxon>Eukaryota</taxon>
        <taxon>Fungi</taxon>
        <taxon>Dikarya</taxon>
        <taxon>Ascomycota</taxon>
        <taxon>Pezizomycotina</taxon>
        <taxon>Sordariomycetes</taxon>
        <taxon>Hypocreomycetidae</taxon>
        <taxon>Glomerellales</taxon>
        <taxon>Glomerellaceae</taxon>
        <taxon>Colletotrichum</taxon>
        <taxon>Colletotrichum acutatum species complex</taxon>
    </lineage>
</organism>
<comment type="caution">
    <text evidence="1">The sequence shown here is derived from an EMBL/GenBank/DDBJ whole genome shotgun (WGS) entry which is preliminary data.</text>
</comment>
<proteinExistence type="predicted"/>
<protein>
    <submittedName>
        <fullName evidence="1">Uncharacterized protein</fullName>
    </submittedName>
</protein>
<evidence type="ECO:0000313" key="2">
    <source>
        <dbReference type="Proteomes" id="UP000699042"/>
    </source>
</evidence>
<dbReference type="AlphaFoldDB" id="A0A9P7RFT3"/>
<dbReference type="EMBL" id="JAESDN010000002">
    <property type="protein sequence ID" value="KAG7055246.1"/>
    <property type="molecule type" value="Genomic_DNA"/>
</dbReference>
<gene>
    <name evidence="1" type="ORF">JMJ77_007711</name>
</gene>
<evidence type="ECO:0000313" key="1">
    <source>
        <dbReference type="EMBL" id="KAG7055246.1"/>
    </source>
</evidence>
<keyword evidence="2" id="KW-1185">Reference proteome</keyword>
<reference evidence="1" key="1">
    <citation type="submission" date="2021-05" db="EMBL/GenBank/DDBJ databases">
        <title>Comparative genomics of three Colletotrichum scovillei strains and genetic complementation revealed genes involved fungal growth and virulence on chili pepper.</title>
        <authorList>
            <person name="Hsieh D.-K."/>
            <person name="Chuang S.-C."/>
            <person name="Chen C.-Y."/>
            <person name="Chao Y.-T."/>
            <person name="Lu M.-Y.J."/>
            <person name="Lee M.-H."/>
            <person name="Shih M.-C."/>
        </authorList>
    </citation>
    <scope>NUCLEOTIDE SEQUENCE</scope>
    <source>
        <strain evidence="1">Coll-153</strain>
    </source>
</reference>